<evidence type="ECO:0000313" key="2">
    <source>
        <dbReference type="EMBL" id="GMI12512.1"/>
    </source>
</evidence>
<reference evidence="3" key="1">
    <citation type="journal article" date="2023" name="Commun. Biol.">
        <title>Genome analysis of Parmales, the sister group of diatoms, reveals the evolutionary specialization of diatoms from phago-mixotrophs to photoautotrophs.</title>
        <authorList>
            <person name="Ban H."/>
            <person name="Sato S."/>
            <person name="Yoshikawa S."/>
            <person name="Yamada K."/>
            <person name="Nakamura Y."/>
            <person name="Ichinomiya M."/>
            <person name="Sato N."/>
            <person name="Blanc-Mathieu R."/>
            <person name="Endo H."/>
            <person name="Kuwata A."/>
            <person name="Ogata H."/>
        </authorList>
    </citation>
    <scope>NUCLEOTIDE SEQUENCE [LARGE SCALE GENOMIC DNA]</scope>
    <source>
        <strain evidence="3">NIES 3699</strain>
    </source>
</reference>
<sequence length="1189" mass="127740">MTKVGTSGTTSVQLHKRERTQYFGHPGICTVTFCSGDPQTTFSSLKAKTLEVLTANPWIGGTFDKKKDLVFSSSPTSADCDSIVSICKNAKVNRALPYPTLVAAVAKDASMSVGNGGKLRRSGARITKLVVVEPDAAGGEFAIIFSMSHAAADGHDYYRILNMICSTDPVDSLTPVRVAEYERRESEWTGKKDFDFLVSGGLIKGMLSGLLFGPKAAWACFKVDASKVEAAKAASVRGAANLGAKGVEFVSTNDVLTSHFCRATQARLCMMVVNFRDKTDLDISDKNAGCYEGCLLLDKENYADPACIRASLSAGLPYTRQIPSSPLPGLCGSCPMAFITSWANGAVAGGRFNAANVDGVMAQALHLPCMDMPDMMDVAIVFKPTPSEYAVIYLAKRSRGKLNGEDSVLGEPVDSALQIANGGDRRTKRRTVGHGIEYNHCPNEADCVNKDNVASLPTHADEYLSWVDSVNSAVRTEAEALGVIDKVSVVGLSLGSALATAAMIRDQDLYSRAVVYPPFYGVSVPDVDRSVQDCSDSKDECIEGFVNSLVGGAGSEGPGDGTENTSSDLATFFTNVLNEFLSANTLEGGYASIQSTLRWALSAIAASSDDFYAGLFSGLTSQTMGWGDQCETDRVEQDRGGICNFNISNLLAVHAVGEYAGASSGKITSEVQFVPVERDGYTRNGMVAQAAKGVNFMLGGREKSHMCIYRVETNCDVATKGNECGVPHSCVAPGDNLGISPFEMTWWEGVEDQTVRFISFGTPFGDGTYDWGGTMDNCQVQNLDALPSSLFAQADEMVKVLLSTDTSTMTDEKLASIAADLSKAAGFAELTLQPVKNAGVEDTHELALFGSPAACSKVVEMVKTRDITTLEHDATVYVKSASHFNEDGEEVSDSCPVEAKWATDDATLSQYYNGPFQGTGADSTAYLGFKEEYAHACEECGRTHGSGTSVSMYNYKWNSNAGERDFWEDAGKGWNEKIPWHKWCPSGYERDTWKWWKAKCVIPSKAKFLGETCTDKDQCDNSFVRGLIDVTCAPTKNDEDDPQWKCVFDEEANTVSPYASTCSCIGLIWCTSSDCGGNQCVLSTRDMKKHCKYADEPLFRWDQILGGKSSCSNCRASEDSCESYGGGSKYGNTNAESVAAVAGGGAISEAAVLGLGYMGFQRRKMKKLEGRAERLEVELEKGVGGKGVV</sequence>
<feature type="transmembrane region" description="Helical" evidence="1">
    <location>
        <begin position="1138"/>
        <end position="1160"/>
    </location>
</feature>
<gene>
    <name evidence="2" type="ORF">TrVE_jg5416</name>
</gene>
<dbReference type="Proteomes" id="UP001165160">
    <property type="component" value="Unassembled WGS sequence"/>
</dbReference>
<keyword evidence="3" id="KW-1185">Reference proteome</keyword>
<protein>
    <submittedName>
        <fullName evidence="2">Uncharacterized protein</fullName>
    </submittedName>
</protein>
<keyword evidence="1" id="KW-0812">Transmembrane</keyword>
<proteinExistence type="predicted"/>
<keyword evidence="1" id="KW-1133">Transmembrane helix</keyword>
<dbReference type="SUPFAM" id="SSF53474">
    <property type="entry name" value="alpha/beta-Hydrolases"/>
    <property type="match status" value="1"/>
</dbReference>
<accession>A0A9W7KUV4</accession>
<dbReference type="EMBL" id="BRXX01000447">
    <property type="protein sequence ID" value="GMI12512.1"/>
    <property type="molecule type" value="Genomic_DNA"/>
</dbReference>
<dbReference type="InterPro" id="IPR029058">
    <property type="entry name" value="AB_hydrolase_fold"/>
</dbReference>
<organism evidence="2 3">
    <name type="scientific">Triparma verrucosa</name>
    <dbReference type="NCBI Taxonomy" id="1606542"/>
    <lineage>
        <taxon>Eukaryota</taxon>
        <taxon>Sar</taxon>
        <taxon>Stramenopiles</taxon>
        <taxon>Ochrophyta</taxon>
        <taxon>Bolidophyceae</taxon>
        <taxon>Parmales</taxon>
        <taxon>Triparmaceae</taxon>
        <taxon>Triparma</taxon>
    </lineage>
</organism>
<comment type="caution">
    <text evidence="2">The sequence shown here is derived from an EMBL/GenBank/DDBJ whole genome shotgun (WGS) entry which is preliminary data.</text>
</comment>
<name>A0A9W7KUV4_9STRA</name>
<keyword evidence="1" id="KW-0472">Membrane</keyword>
<evidence type="ECO:0000256" key="1">
    <source>
        <dbReference type="SAM" id="Phobius"/>
    </source>
</evidence>
<evidence type="ECO:0000313" key="3">
    <source>
        <dbReference type="Proteomes" id="UP001165160"/>
    </source>
</evidence>
<dbReference type="AlphaFoldDB" id="A0A9W7KUV4"/>